<accession>A0A917CE59</accession>
<reference evidence="2" key="1">
    <citation type="journal article" date="2014" name="Int. J. Syst. Evol. Microbiol.">
        <title>Complete genome sequence of Corynebacterium casei LMG S-19264T (=DSM 44701T), isolated from a smear-ripened cheese.</title>
        <authorList>
            <consortium name="US DOE Joint Genome Institute (JGI-PGF)"/>
            <person name="Walter F."/>
            <person name="Albersmeier A."/>
            <person name="Kalinowski J."/>
            <person name="Ruckert C."/>
        </authorList>
    </citation>
    <scope>NUCLEOTIDE SEQUENCE</scope>
    <source>
        <strain evidence="2">CGMCC 1.12181</strain>
    </source>
</reference>
<keyword evidence="1" id="KW-1133">Transmembrane helix</keyword>
<proteinExistence type="predicted"/>
<evidence type="ECO:0000256" key="1">
    <source>
        <dbReference type="SAM" id="Phobius"/>
    </source>
</evidence>
<dbReference type="Proteomes" id="UP000605253">
    <property type="component" value="Unassembled WGS sequence"/>
</dbReference>
<evidence type="ECO:0000313" key="2">
    <source>
        <dbReference type="EMBL" id="GGF85397.1"/>
    </source>
</evidence>
<keyword evidence="1" id="KW-0472">Membrane</keyword>
<evidence type="ECO:0000313" key="3">
    <source>
        <dbReference type="Proteomes" id="UP000605253"/>
    </source>
</evidence>
<keyword evidence="3" id="KW-1185">Reference proteome</keyword>
<keyword evidence="1" id="KW-0812">Transmembrane</keyword>
<sequence>MRLKPTLLADILAYFYKASLEFSNGIKKSYFTYFVLIIYIKNTRGAFGLIIVS</sequence>
<name>A0A917CE59_9GAMM</name>
<organism evidence="2 3">
    <name type="scientific">Marinicella pacifica</name>
    <dbReference type="NCBI Taxonomy" id="1171543"/>
    <lineage>
        <taxon>Bacteria</taxon>
        <taxon>Pseudomonadati</taxon>
        <taxon>Pseudomonadota</taxon>
        <taxon>Gammaproteobacteria</taxon>
        <taxon>Lysobacterales</taxon>
        <taxon>Marinicellaceae</taxon>
        <taxon>Marinicella</taxon>
    </lineage>
</organism>
<dbReference type="AlphaFoldDB" id="A0A917CE59"/>
<comment type="caution">
    <text evidence="2">The sequence shown here is derived from an EMBL/GenBank/DDBJ whole genome shotgun (WGS) entry which is preliminary data.</text>
</comment>
<dbReference type="EMBL" id="BMEO01000001">
    <property type="protein sequence ID" value="GGF85397.1"/>
    <property type="molecule type" value="Genomic_DNA"/>
</dbReference>
<feature type="transmembrane region" description="Helical" evidence="1">
    <location>
        <begin position="30"/>
        <end position="52"/>
    </location>
</feature>
<gene>
    <name evidence="2" type="ORF">GCM10011365_03010</name>
</gene>
<protein>
    <submittedName>
        <fullName evidence="2">Uncharacterized protein</fullName>
    </submittedName>
</protein>
<reference evidence="2" key="2">
    <citation type="submission" date="2020-09" db="EMBL/GenBank/DDBJ databases">
        <authorList>
            <person name="Sun Q."/>
            <person name="Zhou Y."/>
        </authorList>
    </citation>
    <scope>NUCLEOTIDE SEQUENCE</scope>
    <source>
        <strain evidence="2">CGMCC 1.12181</strain>
    </source>
</reference>